<evidence type="ECO:0000256" key="2">
    <source>
        <dbReference type="ARBA" id="ARBA00008824"/>
    </source>
</evidence>
<keyword evidence="8" id="KW-0520">NAD</keyword>
<name>A0ABV8CNQ9_9GAMM</name>
<evidence type="ECO:0000256" key="3">
    <source>
        <dbReference type="ARBA" id="ARBA00011738"/>
    </source>
</evidence>
<reference evidence="15" key="1">
    <citation type="journal article" date="2019" name="Int. J. Syst. Evol. Microbiol.">
        <title>The Global Catalogue of Microorganisms (GCM) 10K type strain sequencing project: providing services to taxonomists for standard genome sequencing and annotation.</title>
        <authorList>
            <consortium name="The Broad Institute Genomics Platform"/>
            <consortium name="The Broad Institute Genome Sequencing Center for Infectious Disease"/>
            <person name="Wu L."/>
            <person name="Ma J."/>
        </authorList>
    </citation>
    <scope>NUCLEOTIDE SEQUENCE [LARGE SCALE GENOMIC DNA]</scope>
    <source>
        <strain evidence="15">CCUG 54939</strain>
    </source>
</reference>
<evidence type="ECO:0000256" key="10">
    <source>
        <dbReference type="NCBIfam" id="TIGR01772"/>
    </source>
</evidence>
<evidence type="ECO:0000313" key="15">
    <source>
        <dbReference type="Proteomes" id="UP001595692"/>
    </source>
</evidence>
<evidence type="ECO:0000256" key="11">
    <source>
        <dbReference type="RuleBase" id="RU003369"/>
    </source>
</evidence>
<dbReference type="PANTHER" id="PTHR11540:SF16">
    <property type="entry name" value="MALATE DEHYDROGENASE, MITOCHONDRIAL"/>
    <property type="match status" value="1"/>
</dbReference>
<dbReference type="CDD" id="cd01337">
    <property type="entry name" value="MDH_glyoxysomal_mitochondrial"/>
    <property type="match status" value="1"/>
</dbReference>
<comment type="subunit">
    <text evidence="3">Homodimer.</text>
</comment>
<dbReference type="Pfam" id="PF02866">
    <property type="entry name" value="Ldh_1_C"/>
    <property type="match status" value="1"/>
</dbReference>
<dbReference type="InterPro" id="IPR022383">
    <property type="entry name" value="Lactate/malate_DH_C"/>
</dbReference>
<proteinExistence type="inferred from homology"/>
<dbReference type="InterPro" id="IPR001236">
    <property type="entry name" value="Lactate/malate_DH_N"/>
</dbReference>
<dbReference type="EMBL" id="JBHSAF010000014">
    <property type="protein sequence ID" value="MFC3913852.1"/>
    <property type="molecule type" value="Genomic_DNA"/>
</dbReference>
<dbReference type="RefSeq" id="WP_377152267.1">
    <property type="nucleotide sequence ID" value="NZ_JBHSAF010000014.1"/>
</dbReference>
<keyword evidence="7 11" id="KW-0560">Oxidoreductase</keyword>
<evidence type="ECO:0000256" key="6">
    <source>
        <dbReference type="ARBA" id="ARBA00022532"/>
    </source>
</evidence>
<dbReference type="SUPFAM" id="SSF51735">
    <property type="entry name" value="NAD(P)-binding Rossmann-fold domains"/>
    <property type="match status" value="1"/>
</dbReference>
<dbReference type="Pfam" id="PF00056">
    <property type="entry name" value="Ldh_1_N"/>
    <property type="match status" value="1"/>
</dbReference>
<comment type="similarity">
    <text evidence="2">Belongs to the LDH/MDH superfamily. MDH type 1 family.</text>
</comment>
<organism evidence="14 15">
    <name type="scientific">Pseudaeromonas sharmana</name>
    <dbReference type="NCBI Taxonomy" id="328412"/>
    <lineage>
        <taxon>Bacteria</taxon>
        <taxon>Pseudomonadati</taxon>
        <taxon>Pseudomonadota</taxon>
        <taxon>Gammaproteobacteria</taxon>
        <taxon>Aeromonadales</taxon>
        <taxon>Aeromonadaceae</taxon>
        <taxon>Pseudaeromonas</taxon>
    </lineage>
</organism>
<dbReference type="Proteomes" id="UP001595692">
    <property type="component" value="Unassembled WGS sequence"/>
</dbReference>
<evidence type="ECO:0000256" key="7">
    <source>
        <dbReference type="ARBA" id="ARBA00023002"/>
    </source>
</evidence>
<dbReference type="NCBIfam" id="TIGR01772">
    <property type="entry name" value="MDH_euk_gproteo"/>
    <property type="match status" value="1"/>
</dbReference>
<dbReference type="InterPro" id="IPR015955">
    <property type="entry name" value="Lactate_DH/Glyco_Ohase_4_C"/>
</dbReference>
<evidence type="ECO:0000256" key="4">
    <source>
        <dbReference type="ARBA" id="ARBA00012995"/>
    </source>
</evidence>
<accession>A0ABV8CNQ9</accession>
<sequence>MKIAVLGAAGGIGQPLSLLLKMHLPAGSELALYDPAPMTRGVAVDLSHIPTAVRVKGYTGRDPDAALEGADIVLIPAGIARKPGMERSDLFKFNAGIVMDLVQHCARCCPAALIALITNPVNSMVPVAAEVLKLAGVYDARRLFGLTTLDVVRSESFCASDERPEALPVQGVIPVVGGHSGNTIIPLFSHLGGELGDDAAIAERIRRVQQAGTDVVDAKAGAGSATLAMAYAALRFCLSLLRARQGELGIIECAYVEGGHAAAPFFSQRVRLGVDGVAEVLSYAPIHPVEQAAIDAMLPGLNEEIRQGIDFVRQLMPIWHQVSR</sequence>
<protein>
    <recommendedName>
        <fullName evidence="5 10">Malate dehydrogenase</fullName>
        <ecNumber evidence="4 10">1.1.1.37</ecNumber>
    </recommendedName>
</protein>
<evidence type="ECO:0000256" key="8">
    <source>
        <dbReference type="ARBA" id="ARBA00023027"/>
    </source>
</evidence>
<dbReference type="InterPro" id="IPR036291">
    <property type="entry name" value="NAD(P)-bd_dom_sf"/>
</dbReference>
<dbReference type="PIRSF" id="PIRSF000102">
    <property type="entry name" value="Lac_mal_DH"/>
    <property type="match status" value="1"/>
</dbReference>
<evidence type="ECO:0000259" key="12">
    <source>
        <dbReference type="Pfam" id="PF00056"/>
    </source>
</evidence>
<dbReference type="InterPro" id="IPR010097">
    <property type="entry name" value="Malate_DH_type1"/>
</dbReference>
<evidence type="ECO:0000256" key="1">
    <source>
        <dbReference type="ARBA" id="ARBA00003966"/>
    </source>
</evidence>
<dbReference type="Gene3D" id="3.90.110.10">
    <property type="entry name" value="Lactate dehydrogenase/glycoside hydrolase, family 4, C-terminal"/>
    <property type="match status" value="1"/>
</dbReference>
<dbReference type="Gene3D" id="3.40.50.720">
    <property type="entry name" value="NAD(P)-binding Rossmann-like Domain"/>
    <property type="match status" value="1"/>
</dbReference>
<evidence type="ECO:0000256" key="9">
    <source>
        <dbReference type="ARBA" id="ARBA00048313"/>
    </source>
</evidence>
<comment type="function">
    <text evidence="1">Catalyzes the reversible oxidation of malate to oxaloacetate.</text>
</comment>
<dbReference type="SUPFAM" id="SSF56327">
    <property type="entry name" value="LDH C-terminal domain-like"/>
    <property type="match status" value="1"/>
</dbReference>
<keyword evidence="15" id="KW-1185">Reference proteome</keyword>
<dbReference type="EC" id="1.1.1.37" evidence="4 10"/>
<comment type="caution">
    <text evidence="14">The sequence shown here is derived from an EMBL/GenBank/DDBJ whole genome shotgun (WGS) entry which is preliminary data.</text>
</comment>
<gene>
    <name evidence="14" type="primary">mdh</name>
    <name evidence="14" type="ORF">ACFOSS_10285</name>
</gene>
<evidence type="ECO:0000313" key="14">
    <source>
        <dbReference type="EMBL" id="MFC3913852.1"/>
    </source>
</evidence>
<dbReference type="InterPro" id="IPR001557">
    <property type="entry name" value="L-lactate/malate_DH"/>
</dbReference>
<evidence type="ECO:0000259" key="13">
    <source>
        <dbReference type="Pfam" id="PF02866"/>
    </source>
</evidence>
<feature type="domain" description="Lactate/malate dehydrogenase C-terminal" evidence="13">
    <location>
        <begin position="147"/>
        <end position="311"/>
    </location>
</feature>
<evidence type="ECO:0000256" key="5">
    <source>
        <dbReference type="ARBA" id="ARBA00020382"/>
    </source>
</evidence>
<dbReference type="PANTHER" id="PTHR11540">
    <property type="entry name" value="MALATE AND LACTATE DEHYDROGENASE"/>
    <property type="match status" value="1"/>
</dbReference>
<dbReference type="GO" id="GO:0030060">
    <property type="term" value="F:L-malate dehydrogenase (NAD+) activity"/>
    <property type="evidence" value="ECO:0007669"/>
    <property type="project" value="UniProtKB-EC"/>
</dbReference>
<comment type="catalytic activity">
    <reaction evidence="9">
        <text>(S)-malate + NAD(+) = oxaloacetate + NADH + H(+)</text>
        <dbReference type="Rhea" id="RHEA:21432"/>
        <dbReference type="ChEBI" id="CHEBI:15378"/>
        <dbReference type="ChEBI" id="CHEBI:15589"/>
        <dbReference type="ChEBI" id="CHEBI:16452"/>
        <dbReference type="ChEBI" id="CHEBI:57540"/>
        <dbReference type="ChEBI" id="CHEBI:57945"/>
        <dbReference type="EC" id="1.1.1.37"/>
    </reaction>
</comment>
<feature type="domain" description="Lactate/malate dehydrogenase N-terminal" evidence="12">
    <location>
        <begin position="1"/>
        <end position="145"/>
    </location>
</feature>
<keyword evidence="6" id="KW-0816">Tricarboxylic acid cycle</keyword>